<reference evidence="2 3" key="1">
    <citation type="submission" date="2021-08" db="EMBL/GenBank/DDBJ databases">
        <title>Comparative Genomics Analysis of the Genus Qipengyuania Reveals Extensive Genetic Diversity and Metabolic Versatility, Including the Description of Fifteen Novel Species.</title>
        <authorList>
            <person name="Liu Y."/>
        </authorList>
    </citation>
    <scope>NUCLEOTIDE SEQUENCE [LARGE SCALE GENOMIC DNA]</scope>
    <source>
        <strain evidence="2 3">1NDH1</strain>
    </source>
</reference>
<dbReference type="SUPFAM" id="SSF54427">
    <property type="entry name" value="NTF2-like"/>
    <property type="match status" value="1"/>
</dbReference>
<dbReference type="Gene3D" id="3.10.450.50">
    <property type="match status" value="1"/>
</dbReference>
<gene>
    <name evidence="2" type="ORF">K3136_12735</name>
</gene>
<dbReference type="EMBL" id="CP081294">
    <property type="protein sequence ID" value="QZD94928.1"/>
    <property type="molecule type" value="Genomic_DNA"/>
</dbReference>
<accession>A0ABX9A101</accession>
<protein>
    <submittedName>
        <fullName evidence="2">Nuclear transport factor 2 family protein</fullName>
    </submittedName>
</protein>
<sequence>MFSSVFRFSSRKATRQQCIRDCVDSFNARNFDAAKACLTEDVKVCDANLREIRGRDNFLQFEAEISRRFPDRKLVVDEMHNHRGSVLVRGHFESRFEEVAGQALWQVEFDGNRISRVDVTRDQQRLTLPQFAVTAAA</sequence>
<proteinExistence type="predicted"/>
<evidence type="ECO:0000313" key="3">
    <source>
        <dbReference type="Proteomes" id="UP000824321"/>
    </source>
</evidence>
<dbReference type="Proteomes" id="UP000824321">
    <property type="component" value="Chromosome"/>
</dbReference>
<name>A0ABX9A101_9SPHN</name>
<organism evidence="2 3">
    <name type="scientific">Qipengyuania gelatinilytica</name>
    <dbReference type="NCBI Taxonomy" id="2867231"/>
    <lineage>
        <taxon>Bacteria</taxon>
        <taxon>Pseudomonadati</taxon>
        <taxon>Pseudomonadota</taxon>
        <taxon>Alphaproteobacteria</taxon>
        <taxon>Sphingomonadales</taxon>
        <taxon>Erythrobacteraceae</taxon>
        <taxon>Qipengyuania</taxon>
    </lineage>
</organism>
<dbReference type="RefSeq" id="WP_221430671.1">
    <property type="nucleotide sequence ID" value="NZ_CP081294.1"/>
</dbReference>
<evidence type="ECO:0000313" key="2">
    <source>
        <dbReference type="EMBL" id="QZD94928.1"/>
    </source>
</evidence>
<dbReference type="InterPro" id="IPR037401">
    <property type="entry name" value="SnoaL-like"/>
</dbReference>
<evidence type="ECO:0000259" key="1">
    <source>
        <dbReference type="Pfam" id="PF12680"/>
    </source>
</evidence>
<dbReference type="InterPro" id="IPR032710">
    <property type="entry name" value="NTF2-like_dom_sf"/>
</dbReference>
<feature type="domain" description="SnoaL-like" evidence="1">
    <location>
        <begin position="20"/>
        <end position="114"/>
    </location>
</feature>
<keyword evidence="3" id="KW-1185">Reference proteome</keyword>
<dbReference type="Pfam" id="PF12680">
    <property type="entry name" value="SnoaL_2"/>
    <property type="match status" value="1"/>
</dbReference>